<reference evidence="1" key="2">
    <citation type="submission" date="2020-11" db="EMBL/GenBank/DDBJ databases">
        <authorList>
            <person name="McCartney M.A."/>
            <person name="Auch B."/>
            <person name="Kono T."/>
            <person name="Mallez S."/>
            <person name="Becker A."/>
            <person name="Gohl D.M."/>
            <person name="Silverstein K.A.T."/>
            <person name="Koren S."/>
            <person name="Bechman K.B."/>
            <person name="Herman A."/>
            <person name="Abrahante J.E."/>
            <person name="Garbe J."/>
        </authorList>
    </citation>
    <scope>NUCLEOTIDE SEQUENCE</scope>
    <source>
        <strain evidence="1">Duluth1</strain>
        <tissue evidence="1">Whole animal</tissue>
    </source>
</reference>
<gene>
    <name evidence="1" type="ORF">DPMN_139265</name>
</gene>
<dbReference type="AlphaFoldDB" id="A0A9D4G600"/>
<organism evidence="1 2">
    <name type="scientific">Dreissena polymorpha</name>
    <name type="common">Zebra mussel</name>
    <name type="synonym">Mytilus polymorpha</name>
    <dbReference type="NCBI Taxonomy" id="45954"/>
    <lineage>
        <taxon>Eukaryota</taxon>
        <taxon>Metazoa</taxon>
        <taxon>Spiralia</taxon>
        <taxon>Lophotrochozoa</taxon>
        <taxon>Mollusca</taxon>
        <taxon>Bivalvia</taxon>
        <taxon>Autobranchia</taxon>
        <taxon>Heteroconchia</taxon>
        <taxon>Euheterodonta</taxon>
        <taxon>Imparidentia</taxon>
        <taxon>Neoheterodontei</taxon>
        <taxon>Myida</taxon>
        <taxon>Dreissenoidea</taxon>
        <taxon>Dreissenidae</taxon>
        <taxon>Dreissena</taxon>
    </lineage>
</organism>
<evidence type="ECO:0000313" key="1">
    <source>
        <dbReference type="EMBL" id="KAH3810867.1"/>
    </source>
</evidence>
<dbReference type="Proteomes" id="UP000828390">
    <property type="component" value="Unassembled WGS sequence"/>
</dbReference>
<evidence type="ECO:0000313" key="2">
    <source>
        <dbReference type="Proteomes" id="UP000828390"/>
    </source>
</evidence>
<dbReference type="EMBL" id="JAIWYP010000006">
    <property type="protein sequence ID" value="KAH3810867.1"/>
    <property type="molecule type" value="Genomic_DNA"/>
</dbReference>
<reference evidence="1" key="1">
    <citation type="journal article" date="2019" name="bioRxiv">
        <title>The Genome of the Zebra Mussel, Dreissena polymorpha: A Resource for Invasive Species Research.</title>
        <authorList>
            <person name="McCartney M.A."/>
            <person name="Auch B."/>
            <person name="Kono T."/>
            <person name="Mallez S."/>
            <person name="Zhang Y."/>
            <person name="Obille A."/>
            <person name="Becker A."/>
            <person name="Abrahante J.E."/>
            <person name="Garbe J."/>
            <person name="Badalamenti J.P."/>
            <person name="Herman A."/>
            <person name="Mangelson H."/>
            <person name="Liachko I."/>
            <person name="Sullivan S."/>
            <person name="Sone E.D."/>
            <person name="Koren S."/>
            <person name="Silverstein K.A.T."/>
            <person name="Beckman K.B."/>
            <person name="Gohl D.M."/>
        </authorList>
    </citation>
    <scope>NUCLEOTIDE SEQUENCE</scope>
    <source>
        <strain evidence="1">Duluth1</strain>
        <tissue evidence="1">Whole animal</tissue>
    </source>
</reference>
<sequence>MPLKEHRSCLRDTWKGTCQEVHEKRDNTIKHVSGKTWYLLHKRQDIKQKINKELR</sequence>
<keyword evidence="2" id="KW-1185">Reference proteome</keyword>
<name>A0A9D4G600_DREPO</name>
<accession>A0A9D4G600</accession>
<proteinExistence type="predicted"/>
<comment type="caution">
    <text evidence="1">The sequence shown here is derived from an EMBL/GenBank/DDBJ whole genome shotgun (WGS) entry which is preliminary data.</text>
</comment>
<protein>
    <submittedName>
        <fullName evidence="1">Uncharacterized protein</fullName>
    </submittedName>
</protein>